<evidence type="ECO:0000313" key="2">
    <source>
        <dbReference type="Proteomes" id="UP000008898"/>
    </source>
</evidence>
<dbReference type="EMBL" id="FP476056">
    <property type="protein sequence ID" value="CAZ98724.1"/>
    <property type="molecule type" value="Genomic_DNA"/>
</dbReference>
<reference evidence="2" key="1">
    <citation type="submission" date="2009-07" db="EMBL/GenBank/DDBJ databases">
        <title>Complete genome sequence of Zobellia galactanivorans Dsij.</title>
        <authorList>
            <consortium name="Genoscope - CEA"/>
        </authorList>
    </citation>
    <scope>NUCLEOTIDE SEQUENCE [LARGE SCALE GENOMIC DNA]</scope>
    <source>
        <strain evidence="2">DSM 12802 / CCUG 47099 / CIP 106680 / NCIMB 13871 / Dsij</strain>
    </source>
</reference>
<keyword evidence="2" id="KW-1185">Reference proteome</keyword>
<dbReference type="HOGENOM" id="CLU_3207302_0_0_10"/>
<reference evidence="1 2" key="2">
    <citation type="journal article" date="2012" name="Environ. Microbiol.">
        <title>Characterization of the first alginolytic operons in a marine bacterium: from their emergence in marine Flavobacteriia to their independent transfers to marine Proteobacteria and human gut Bacteroides.</title>
        <authorList>
            <person name="Thomas F."/>
            <person name="Barbeyron T."/>
            <person name="Tonon T."/>
            <person name="Genicot S."/>
            <person name="Czjzek M."/>
            <person name="Michel G."/>
        </authorList>
    </citation>
    <scope>NUCLEOTIDE SEQUENCE [LARGE SCALE GENOMIC DNA]</scope>
    <source>
        <strain evidence="2">DSM 12802 / CCUG 47099 / CIP 106680 / NCIMB 13871 / Dsij</strain>
    </source>
</reference>
<accession>G0L6X7</accession>
<protein>
    <submittedName>
        <fullName evidence="1">Uncharacterized protein</fullName>
    </submittedName>
</protein>
<dbReference type="Proteomes" id="UP000008898">
    <property type="component" value="Chromosome"/>
</dbReference>
<name>G0L6X7_ZOBGA</name>
<gene>
    <name evidence="1" type="ordered locus">zobellia_4589</name>
</gene>
<organism evidence="1 2">
    <name type="scientific">Zobellia galactanivorans (strain DSM 12802 / CCUG 47099 / CIP 106680 / NCIMB 13871 / Dsij)</name>
    <dbReference type="NCBI Taxonomy" id="63186"/>
    <lineage>
        <taxon>Bacteria</taxon>
        <taxon>Pseudomonadati</taxon>
        <taxon>Bacteroidota</taxon>
        <taxon>Flavobacteriia</taxon>
        <taxon>Flavobacteriales</taxon>
        <taxon>Flavobacteriaceae</taxon>
        <taxon>Zobellia</taxon>
    </lineage>
</organism>
<dbReference type="KEGG" id="zga:ZOBELLIA_4589"/>
<dbReference type="AlphaFoldDB" id="G0L6X7"/>
<dbReference type="STRING" id="63186.ZOBELLIA_4589"/>
<sequence>MGQNVKNFNKQENHKFYLKANVYLANALEKDRPTPRTQIMLQSLG</sequence>
<proteinExistence type="predicted"/>
<evidence type="ECO:0000313" key="1">
    <source>
        <dbReference type="EMBL" id="CAZ98724.1"/>
    </source>
</evidence>